<comment type="caution">
    <text evidence="1">The sequence shown here is derived from an EMBL/GenBank/DDBJ whole genome shotgun (WGS) entry which is preliminary data.</text>
</comment>
<dbReference type="Proteomes" id="UP000661691">
    <property type="component" value="Unassembled WGS sequence"/>
</dbReference>
<evidence type="ECO:0000313" key="2">
    <source>
        <dbReference type="Proteomes" id="UP000661691"/>
    </source>
</evidence>
<proteinExistence type="predicted"/>
<name>A0A926RVK6_9BACL</name>
<dbReference type="RefSeq" id="WP_191142706.1">
    <property type="nucleotide sequence ID" value="NZ_JACXAH010000036.1"/>
</dbReference>
<evidence type="ECO:0000313" key="1">
    <source>
        <dbReference type="EMBL" id="MBD1373709.1"/>
    </source>
</evidence>
<gene>
    <name evidence="1" type="ORF">IC620_15290</name>
</gene>
<sequence length="100" mass="11189">MINLHKIVLYDETNTIIDVVDSLKDVVVEGSDATWEGGCLRGIRCSFIVLDQSVEIDEIGATLPDEVLSQDHKTSLKTKEKQLEEQNTILQDTINYLLGI</sequence>
<dbReference type="EMBL" id="JACXAH010000036">
    <property type="protein sequence ID" value="MBD1373709.1"/>
    <property type="molecule type" value="Genomic_DNA"/>
</dbReference>
<dbReference type="AlphaFoldDB" id="A0A926RVK6"/>
<accession>A0A926RVK6</accession>
<keyword evidence="2" id="KW-1185">Reference proteome</keyword>
<protein>
    <submittedName>
        <fullName evidence="1">Uncharacterized protein</fullName>
    </submittedName>
</protein>
<reference evidence="1" key="1">
    <citation type="submission" date="2020-09" db="EMBL/GenBank/DDBJ databases">
        <title>A novel bacterium of genus Hazenella, isolated from South China Sea.</title>
        <authorList>
            <person name="Huang H."/>
            <person name="Mo K."/>
            <person name="Hu Y."/>
        </authorList>
    </citation>
    <scope>NUCLEOTIDE SEQUENCE</scope>
    <source>
        <strain evidence="1">IB182357</strain>
    </source>
</reference>
<organism evidence="1 2">
    <name type="scientific">Polycladospora coralii</name>
    <dbReference type="NCBI Taxonomy" id="2771432"/>
    <lineage>
        <taxon>Bacteria</taxon>
        <taxon>Bacillati</taxon>
        <taxon>Bacillota</taxon>
        <taxon>Bacilli</taxon>
        <taxon>Bacillales</taxon>
        <taxon>Thermoactinomycetaceae</taxon>
        <taxon>Polycladospora</taxon>
    </lineage>
</organism>